<keyword evidence="4" id="KW-1185">Reference proteome</keyword>
<reference evidence="3 4" key="1">
    <citation type="submission" date="2019-01" db="EMBL/GenBank/DDBJ databases">
        <title>Genome sequencing of strain FW10M-9.</title>
        <authorList>
            <person name="Heo J."/>
            <person name="Kim S.-J."/>
            <person name="Kim J.-S."/>
            <person name="Hong S.-B."/>
            <person name="Kwon S.-W."/>
        </authorList>
    </citation>
    <scope>NUCLEOTIDE SEQUENCE [LARGE SCALE GENOMIC DNA]</scope>
    <source>
        <strain evidence="3 4">FW10M-9</strain>
    </source>
</reference>
<feature type="compositionally biased region" description="Acidic residues" evidence="1">
    <location>
        <begin position="9"/>
        <end position="21"/>
    </location>
</feature>
<dbReference type="RefSeq" id="WP_129190293.1">
    <property type="nucleotide sequence ID" value="NZ_CP035493.1"/>
</dbReference>
<feature type="compositionally biased region" description="Basic and acidic residues" evidence="1">
    <location>
        <begin position="82"/>
        <end position="99"/>
    </location>
</feature>
<feature type="region of interest" description="Disordered" evidence="1">
    <location>
        <begin position="78"/>
        <end position="99"/>
    </location>
</feature>
<dbReference type="KEGG" id="xya:ET471_17035"/>
<keyword evidence="2" id="KW-0472">Membrane</keyword>
<feature type="region of interest" description="Disordered" evidence="1">
    <location>
        <begin position="1"/>
        <end position="25"/>
    </location>
</feature>
<protein>
    <submittedName>
        <fullName evidence="3">Uncharacterized protein</fullName>
    </submittedName>
</protein>
<dbReference type="Proteomes" id="UP000292118">
    <property type="component" value="Chromosome"/>
</dbReference>
<gene>
    <name evidence="3" type="ORF">ET471_17035</name>
</gene>
<sequence length="99" mass="10554">MNRYREAEPSPEPDESEDSTEDSWRTVVLPSETLTDDSDRALVVEVSHDDTVLPPAAVIVAATAMVTILALVRIGAPSGTASRRDQVSHAGRDPDVIGA</sequence>
<evidence type="ECO:0000256" key="1">
    <source>
        <dbReference type="SAM" id="MobiDB-lite"/>
    </source>
</evidence>
<accession>A0A4P6F9C7</accession>
<keyword evidence="2" id="KW-0812">Transmembrane</keyword>
<dbReference type="AlphaFoldDB" id="A0A4P6F9C7"/>
<organism evidence="3 4">
    <name type="scientific">Xylanimonas protaetiae</name>
    <dbReference type="NCBI Taxonomy" id="2509457"/>
    <lineage>
        <taxon>Bacteria</taxon>
        <taxon>Bacillati</taxon>
        <taxon>Actinomycetota</taxon>
        <taxon>Actinomycetes</taxon>
        <taxon>Micrococcales</taxon>
        <taxon>Promicromonosporaceae</taxon>
        <taxon>Xylanimonas</taxon>
    </lineage>
</organism>
<evidence type="ECO:0000256" key="2">
    <source>
        <dbReference type="SAM" id="Phobius"/>
    </source>
</evidence>
<evidence type="ECO:0000313" key="4">
    <source>
        <dbReference type="Proteomes" id="UP000292118"/>
    </source>
</evidence>
<proteinExistence type="predicted"/>
<name>A0A4P6F9C7_9MICO</name>
<feature type="transmembrane region" description="Helical" evidence="2">
    <location>
        <begin position="52"/>
        <end position="74"/>
    </location>
</feature>
<evidence type="ECO:0000313" key="3">
    <source>
        <dbReference type="EMBL" id="QAY71523.1"/>
    </source>
</evidence>
<dbReference type="EMBL" id="CP035493">
    <property type="protein sequence ID" value="QAY71523.1"/>
    <property type="molecule type" value="Genomic_DNA"/>
</dbReference>
<keyword evidence="2" id="KW-1133">Transmembrane helix</keyword>